<dbReference type="AlphaFoldDB" id="A9FUP6"/>
<dbReference type="SUPFAM" id="SSF46785">
    <property type="entry name" value="Winged helix' DNA-binding domain"/>
    <property type="match status" value="1"/>
</dbReference>
<dbReference type="EMBL" id="AM746676">
    <property type="protein sequence ID" value="CAN98654.1"/>
    <property type="molecule type" value="Genomic_DNA"/>
</dbReference>
<dbReference type="STRING" id="448385.sce8484"/>
<dbReference type="InterPro" id="IPR036388">
    <property type="entry name" value="WH-like_DNA-bd_sf"/>
</dbReference>
<reference evidence="2 3" key="1">
    <citation type="journal article" date="2007" name="Nat. Biotechnol.">
        <title>Complete genome sequence of the myxobacterium Sorangium cellulosum.</title>
        <authorList>
            <person name="Schneiker S."/>
            <person name="Perlova O."/>
            <person name="Kaiser O."/>
            <person name="Gerth K."/>
            <person name="Alici A."/>
            <person name="Altmeyer M.O."/>
            <person name="Bartels D."/>
            <person name="Bekel T."/>
            <person name="Beyer S."/>
            <person name="Bode E."/>
            <person name="Bode H.B."/>
            <person name="Bolten C.J."/>
            <person name="Choudhuri J.V."/>
            <person name="Doss S."/>
            <person name="Elnakady Y.A."/>
            <person name="Frank B."/>
            <person name="Gaigalat L."/>
            <person name="Goesmann A."/>
            <person name="Groeger C."/>
            <person name="Gross F."/>
            <person name="Jelsbak L."/>
            <person name="Jelsbak L."/>
            <person name="Kalinowski J."/>
            <person name="Kegler C."/>
            <person name="Knauber T."/>
            <person name="Konietzny S."/>
            <person name="Kopp M."/>
            <person name="Krause L."/>
            <person name="Krug D."/>
            <person name="Linke B."/>
            <person name="Mahmud T."/>
            <person name="Martinez-Arias R."/>
            <person name="McHardy A.C."/>
            <person name="Merai M."/>
            <person name="Meyer F."/>
            <person name="Mormann S."/>
            <person name="Munoz-Dorado J."/>
            <person name="Perez J."/>
            <person name="Pradella S."/>
            <person name="Rachid S."/>
            <person name="Raddatz G."/>
            <person name="Rosenau F."/>
            <person name="Rueckert C."/>
            <person name="Sasse F."/>
            <person name="Scharfe M."/>
            <person name="Schuster S.C."/>
            <person name="Suen G."/>
            <person name="Treuner-Lange A."/>
            <person name="Velicer G.J."/>
            <person name="Vorholter F.-J."/>
            <person name="Weissman K.J."/>
            <person name="Welch R.D."/>
            <person name="Wenzel S.C."/>
            <person name="Whitworth D.E."/>
            <person name="Wilhelm S."/>
            <person name="Wittmann C."/>
            <person name="Bloecker H."/>
            <person name="Puehler A."/>
            <person name="Mueller R."/>
        </authorList>
    </citation>
    <scope>NUCLEOTIDE SEQUENCE [LARGE SCALE GENOMIC DNA]</scope>
    <source>
        <strain evidence="3">So ce56</strain>
    </source>
</reference>
<evidence type="ECO:0000256" key="1">
    <source>
        <dbReference type="SAM" id="MobiDB-lite"/>
    </source>
</evidence>
<accession>A9FUP6</accession>
<sequence>MGTHGKKQLVAKWGEANIDWGWVALPKIILEKQHALGLEPEDINVILQIAQYWYAPGNLPFPSKATIAKAMGVNVRTVQRRLTRLHDLGFIKRIERKGGPKGTLSNQYSLAGLAEKATPFAEEAIQERERQRSETAARLKRKRPNKTQVKGGE</sequence>
<evidence type="ECO:0000313" key="2">
    <source>
        <dbReference type="EMBL" id="CAN98654.1"/>
    </source>
</evidence>
<feature type="compositionally biased region" description="Basic and acidic residues" evidence="1">
    <location>
        <begin position="125"/>
        <end position="137"/>
    </location>
</feature>
<dbReference type="KEGG" id="scl:sce8484"/>
<feature type="region of interest" description="Disordered" evidence="1">
    <location>
        <begin position="125"/>
        <end position="153"/>
    </location>
</feature>
<protein>
    <submittedName>
        <fullName evidence="2">DNA binding protein</fullName>
    </submittedName>
</protein>
<dbReference type="eggNOG" id="COG0640">
    <property type="taxonomic scope" value="Bacteria"/>
</dbReference>
<dbReference type="Proteomes" id="UP000002139">
    <property type="component" value="Chromosome"/>
</dbReference>
<evidence type="ECO:0000313" key="3">
    <source>
        <dbReference type="Proteomes" id="UP000002139"/>
    </source>
</evidence>
<keyword evidence="3" id="KW-1185">Reference proteome</keyword>
<name>A9FUP6_SORC5</name>
<dbReference type="Pfam" id="PF13730">
    <property type="entry name" value="HTH_36"/>
    <property type="match status" value="1"/>
</dbReference>
<gene>
    <name evidence="2" type="primary">dnaD</name>
    <name evidence="2" type="ordered locus">sce8484</name>
</gene>
<dbReference type="Gene3D" id="1.10.10.10">
    <property type="entry name" value="Winged helix-like DNA-binding domain superfamily/Winged helix DNA-binding domain"/>
    <property type="match status" value="1"/>
</dbReference>
<dbReference type="InterPro" id="IPR036390">
    <property type="entry name" value="WH_DNA-bd_sf"/>
</dbReference>
<organism evidence="2 3">
    <name type="scientific">Sorangium cellulosum (strain So ce56)</name>
    <name type="common">Polyangium cellulosum (strain So ce56)</name>
    <dbReference type="NCBI Taxonomy" id="448385"/>
    <lineage>
        <taxon>Bacteria</taxon>
        <taxon>Pseudomonadati</taxon>
        <taxon>Myxococcota</taxon>
        <taxon>Polyangia</taxon>
        <taxon>Polyangiales</taxon>
        <taxon>Polyangiaceae</taxon>
        <taxon>Sorangium</taxon>
    </lineage>
</organism>
<dbReference type="HOGENOM" id="CLU_120503_0_0_7"/>
<proteinExistence type="predicted"/>